<evidence type="ECO:0000256" key="1">
    <source>
        <dbReference type="SAM" id="MobiDB-lite"/>
    </source>
</evidence>
<feature type="compositionally biased region" description="Low complexity" evidence="1">
    <location>
        <begin position="217"/>
        <end position="242"/>
    </location>
</feature>
<feature type="compositionally biased region" description="Low complexity" evidence="1">
    <location>
        <begin position="287"/>
        <end position="298"/>
    </location>
</feature>
<protein>
    <submittedName>
        <fullName evidence="3">Uncharacterized protein</fullName>
    </submittedName>
</protein>
<feature type="compositionally biased region" description="Low complexity" evidence="1">
    <location>
        <begin position="253"/>
        <end position="268"/>
    </location>
</feature>
<keyword evidence="2" id="KW-0732">Signal</keyword>
<organism evidence="3 4">
    <name type="scientific">Orchesella dallaii</name>
    <dbReference type="NCBI Taxonomy" id="48710"/>
    <lineage>
        <taxon>Eukaryota</taxon>
        <taxon>Metazoa</taxon>
        <taxon>Ecdysozoa</taxon>
        <taxon>Arthropoda</taxon>
        <taxon>Hexapoda</taxon>
        <taxon>Collembola</taxon>
        <taxon>Entomobryomorpha</taxon>
        <taxon>Entomobryoidea</taxon>
        <taxon>Orchesellidae</taxon>
        <taxon>Orchesellinae</taxon>
        <taxon>Orchesella</taxon>
    </lineage>
</organism>
<comment type="caution">
    <text evidence="3">The sequence shown here is derived from an EMBL/GenBank/DDBJ whole genome shotgun (WGS) entry which is preliminary data.</text>
</comment>
<proteinExistence type="predicted"/>
<feature type="compositionally biased region" description="Basic and acidic residues" evidence="1">
    <location>
        <begin position="274"/>
        <end position="284"/>
    </location>
</feature>
<evidence type="ECO:0000313" key="4">
    <source>
        <dbReference type="Proteomes" id="UP001642540"/>
    </source>
</evidence>
<dbReference type="PANTHER" id="PTHR24637:SF421">
    <property type="entry name" value="CUTICLE COLLAGEN DPY-2"/>
    <property type="match status" value="1"/>
</dbReference>
<feature type="chain" id="PRO_5046808173" evidence="2">
    <location>
        <begin position="30"/>
        <end position="500"/>
    </location>
</feature>
<dbReference type="PANTHER" id="PTHR24637">
    <property type="entry name" value="COLLAGEN"/>
    <property type="match status" value="1"/>
</dbReference>
<keyword evidence="4" id="KW-1185">Reference proteome</keyword>
<reference evidence="3 4" key="1">
    <citation type="submission" date="2024-08" db="EMBL/GenBank/DDBJ databases">
        <authorList>
            <person name="Cucini C."/>
            <person name="Frati F."/>
        </authorList>
    </citation>
    <scope>NUCLEOTIDE SEQUENCE [LARGE SCALE GENOMIC DNA]</scope>
</reference>
<dbReference type="EMBL" id="CAXLJM020000007">
    <property type="protein sequence ID" value="CAL8074293.1"/>
    <property type="molecule type" value="Genomic_DNA"/>
</dbReference>
<feature type="signal peptide" evidence="2">
    <location>
        <begin position="1"/>
        <end position="29"/>
    </location>
</feature>
<sequence length="500" mass="51008">MRKKVFSIPGAFLLSSVTLLLFITKEGKCDHEEDFSALKQLRRPEDNGEFEMYFISPGGKRIGCSGLFGLEGREEVASIFVEDHRGRQRISTATLSSQLRFGVFPSITAMLETIKRFAFLPVLCLMPFLHPIANILGIQLEMDLLNMDKLLSLNFNGSVGVGVDANVSFVCPRGPPGPPGRAGYPGPIGPLGPAGPDGLNGTDGAPGLIGIPGEVGPQGPDGIQGPQGLPGPQGALGPQGDQGDVGRDGRDGLPGAAGPSGAPGADGVDGIDGQDGRDGREGHKGAPGRQGEQGLPGQPGLPGTPGPNGKPGTSGWSGRPGLNGLPGTNGADAICPIQFGGASGVSNAPASDGCSFIELNQNKLTKGAVTIGGGGGGGGGDTDSGPGGSGGSAQGVGIADAGSTGLGFYICNSKNLTFTITVDNNSDRITINESKQAEDQFGNKITSFDEFTRESVGKLKVDVNAEGEISIVPLGNTDKHWTFTRHSGVRPSASSNYPIF</sequence>
<evidence type="ECO:0000313" key="3">
    <source>
        <dbReference type="EMBL" id="CAL8074293.1"/>
    </source>
</evidence>
<accession>A0ABP1PXE3</accession>
<name>A0ABP1PXE3_9HEXA</name>
<dbReference type="Proteomes" id="UP001642540">
    <property type="component" value="Unassembled WGS sequence"/>
</dbReference>
<dbReference type="InterPro" id="IPR008160">
    <property type="entry name" value="Collagen"/>
</dbReference>
<feature type="region of interest" description="Disordered" evidence="1">
    <location>
        <begin position="374"/>
        <end position="393"/>
    </location>
</feature>
<gene>
    <name evidence="3" type="ORF">ODALV1_LOCUS2847</name>
</gene>
<evidence type="ECO:0000256" key="2">
    <source>
        <dbReference type="SAM" id="SignalP"/>
    </source>
</evidence>
<feature type="region of interest" description="Disordered" evidence="1">
    <location>
        <begin position="178"/>
        <end position="327"/>
    </location>
</feature>
<dbReference type="Pfam" id="PF01391">
    <property type="entry name" value="Collagen"/>
    <property type="match status" value="2"/>
</dbReference>